<dbReference type="InterPro" id="IPR001206">
    <property type="entry name" value="Diacylglycerol_kinase_cat_dom"/>
</dbReference>
<accession>A0ABQ6P9W2</accession>
<name>A0ABQ6P9W2_9SPHN</name>
<dbReference type="PROSITE" id="PS50146">
    <property type="entry name" value="DAGK"/>
    <property type="match status" value="1"/>
</dbReference>
<dbReference type="EMBL" id="BTFW01000001">
    <property type="protein sequence ID" value="GMM62023.1"/>
    <property type="molecule type" value="Genomic_DNA"/>
</dbReference>
<evidence type="ECO:0000313" key="2">
    <source>
        <dbReference type="EMBL" id="GMM62023.1"/>
    </source>
</evidence>
<feature type="domain" description="DAGKc" evidence="1">
    <location>
        <begin position="41"/>
        <end position="91"/>
    </location>
</feature>
<proteinExistence type="predicted"/>
<dbReference type="Gene3D" id="3.40.50.10330">
    <property type="entry name" value="Probable inorganic polyphosphate/atp-NAD kinase, domain 1"/>
    <property type="match status" value="1"/>
</dbReference>
<keyword evidence="3" id="KW-1185">Reference proteome</keyword>
<dbReference type="InterPro" id="IPR017438">
    <property type="entry name" value="ATP-NAD_kinase_N"/>
</dbReference>
<dbReference type="RefSeq" id="WP_317975644.1">
    <property type="nucleotide sequence ID" value="NZ_BTFW01000001.1"/>
</dbReference>
<comment type="caution">
    <text evidence="2">The sequence shown here is derived from an EMBL/GenBank/DDBJ whole genome shotgun (WGS) entry which is preliminary data.</text>
</comment>
<dbReference type="Gene3D" id="2.60.200.40">
    <property type="match status" value="1"/>
</dbReference>
<organism evidence="2 3">
    <name type="scientific">Novosphingobium pituita</name>
    <dbReference type="NCBI Taxonomy" id="3056842"/>
    <lineage>
        <taxon>Bacteria</taxon>
        <taxon>Pseudomonadati</taxon>
        <taxon>Pseudomonadota</taxon>
        <taxon>Alphaproteobacteria</taxon>
        <taxon>Sphingomonadales</taxon>
        <taxon>Sphingomonadaceae</taxon>
        <taxon>Novosphingobium</taxon>
    </lineage>
</organism>
<dbReference type="InterPro" id="IPR016064">
    <property type="entry name" value="NAD/diacylglycerol_kinase_sf"/>
</dbReference>
<dbReference type="Pfam" id="PF19279">
    <property type="entry name" value="YegS_C"/>
    <property type="match status" value="1"/>
</dbReference>
<evidence type="ECO:0000313" key="3">
    <source>
        <dbReference type="Proteomes" id="UP001187221"/>
    </source>
</evidence>
<reference evidence="2 3" key="1">
    <citation type="submission" date="2023-06" db="EMBL/GenBank/DDBJ databases">
        <title>Draft genome sequence of Novosphingobium sp. strain IK01.</title>
        <authorList>
            <person name="Hatamoto M."/>
            <person name="Ikarashi T."/>
            <person name="Yamaguchi T."/>
        </authorList>
    </citation>
    <scope>NUCLEOTIDE SEQUENCE [LARGE SCALE GENOMIC DNA]</scope>
    <source>
        <strain evidence="2 3">IK01</strain>
    </source>
</reference>
<sequence length="292" mass="31232">MTAVLACNPHAGHFRADRVARWQAALEAQGHRVTCLDSLVYARDPRAHEADMVGIVGGDGTARMVVEALRRAALSPLLAIMPAGTVNLIAREIEASGTKAKDGAEDGQARAHYHGLIDGQAFLCCASVGPDSAIVARVTPERKARWGKAAYVLAALAQIAHWPRPRLAVTVDGQPHEAEAVFVLKGHFYAGPWTLDPAARLDRADLRVLLLPRARRRDIARLALGALLGAGRERMPLESPAWRRFSAHSLTIASADEGPVPVQADGDIVGQTPVRIALAGGPLRFDARLPPQ</sequence>
<dbReference type="Pfam" id="PF00781">
    <property type="entry name" value="DAGK_cat"/>
    <property type="match status" value="1"/>
</dbReference>
<gene>
    <name evidence="2" type="ORF">NUTIK01_28000</name>
</gene>
<dbReference type="InterPro" id="IPR045540">
    <property type="entry name" value="YegS/DAGK_C"/>
</dbReference>
<dbReference type="Proteomes" id="UP001187221">
    <property type="component" value="Unassembled WGS sequence"/>
</dbReference>
<protein>
    <recommendedName>
        <fullName evidence="1">DAGKc domain-containing protein</fullName>
    </recommendedName>
</protein>
<evidence type="ECO:0000259" key="1">
    <source>
        <dbReference type="PROSITE" id="PS50146"/>
    </source>
</evidence>
<dbReference type="SUPFAM" id="SSF111331">
    <property type="entry name" value="NAD kinase/diacylglycerol kinase-like"/>
    <property type="match status" value="1"/>
</dbReference>